<keyword evidence="8" id="KW-1185">Reference proteome</keyword>
<feature type="transmembrane region" description="Helical" evidence="6">
    <location>
        <begin position="393"/>
        <end position="418"/>
    </location>
</feature>
<feature type="transmembrane region" description="Helical" evidence="6">
    <location>
        <begin position="194"/>
        <end position="216"/>
    </location>
</feature>
<keyword evidence="2" id="KW-0813">Transport</keyword>
<evidence type="ECO:0000256" key="5">
    <source>
        <dbReference type="ARBA" id="ARBA00023136"/>
    </source>
</evidence>
<feature type="transmembrane region" description="Helical" evidence="6">
    <location>
        <begin position="362"/>
        <end position="381"/>
    </location>
</feature>
<dbReference type="PANTHER" id="PTHR11706">
    <property type="entry name" value="SOLUTE CARRIER PROTEIN FAMILY 11 MEMBER"/>
    <property type="match status" value="1"/>
</dbReference>
<feature type="transmembrane region" description="Helical" evidence="6">
    <location>
        <begin position="119"/>
        <end position="144"/>
    </location>
</feature>
<evidence type="ECO:0000256" key="6">
    <source>
        <dbReference type="SAM" id="Phobius"/>
    </source>
</evidence>
<dbReference type="EMBL" id="LMVM01000040">
    <property type="protein sequence ID" value="PAV03120.1"/>
    <property type="molecule type" value="Genomic_DNA"/>
</dbReference>
<keyword evidence="5 6" id="KW-0472">Membrane</keyword>
<feature type="transmembrane region" description="Helical" evidence="6">
    <location>
        <begin position="92"/>
        <end position="113"/>
    </location>
</feature>
<name>A0A2A2H1D1_METBR</name>
<accession>A0A2A2H1D1</accession>
<dbReference type="Proteomes" id="UP000217784">
    <property type="component" value="Unassembled WGS sequence"/>
</dbReference>
<dbReference type="GO" id="GO:0034755">
    <property type="term" value="P:iron ion transmembrane transport"/>
    <property type="evidence" value="ECO:0007669"/>
    <property type="project" value="TreeGrafter"/>
</dbReference>
<dbReference type="GO" id="GO:0005384">
    <property type="term" value="F:manganese ion transmembrane transporter activity"/>
    <property type="evidence" value="ECO:0007669"/>
    <property type="project" value="TreeGrafter"/>
</dbReference>
<evidence type="ECO:0000256" key="1">
    <source>
        <dbReference type="ARBA" id="ARBA00004141"/>
    </source>
</evidence>
<evidence type="ECO:0000256" key="4">
    <source>
        <dbReference type="ARBA" id="ARBA00022989"/>
    </source>
</evidence>
<evidence type="ECO:0000313" key="8">
    <source>
        <dbReference type="Proteomes" id="UP000217784"/>
    </source>
</evidence>
<feature type="transmembrane region" description="Helical" evidence="6">
    <location>
        <begin position="156"/>
        <end position="174"/>
    </location>
</feature>
<comment type="subcellular location">
    <subcellularLocation>
        <location evidence="1">Membrane</location>
        <topology evidence="1">Multi-pass membrane protein</topology>
    </subcellularLocation>
</comment>
<evidence type="ECO:0000256" key="3">
    <source>
        <dbReference type="ARBA" id="ARBA00022692"/>
    </source>
</evidence>
<dbReference type="OrthoDB" id="211791at2157"/>
<feature type="transmembrane region" description="Helical" evidence="6">
    <location>
        <begin position="50"/>
        <end position="69"/>
    </location>
</feature>
<protein>
    <submittedName>
        <fullName evidence="7">Mn transporter</fullName>
    </submittedName>
</protein>
<dbReference type="GO" id="GO:0015086">
    <property type="term" value="F:cadmium ion transmembrane transporter activity"/>
    <property type="evidence" value="ECO:0007669"/>
    <property type="project" value="TreeGrafter"/>
</dbReference>
<reference evidence="7 8" key="1">
    <citation type="journal article" date="2017" name="BMC Genomics">
        <title>Genomic analysis of methanogenic archaea reveals a shift towards energy conservation.</title>
        <authorList>
            <person name="Gilmore S.P."/>
            <person name="Henske J.K."/>
            <person name="Sexton J.A."/>
            <person name="Solomon K.V."/>
            <person name="Seppala S."/>
            <person name="Yoo J.I."/>
            <person name="Huyett L.M."/>
            <person name="Pressman A."/>
            <person name="Cogan J.Z."/>
            <person name="Kivenson V."/>
            <person name="Peng X."/>
            <person name="Tan Y."/>
            <person name="Valentine D.L."/>
            <person name="O'Malley M.A."/>
        </authorList>
    </citation>
    <scope>NUCLEOTIDE SEQUENCE [LARGE SCALE GENOMIC DNA]</scope>
    <source>
        <strain evidence="7 8">M.o.H.</strain>
    </source>
</reference>
<evidence type="ECO:0000256" key="2">
    <source>
        <dbReference type="ARBA" id="ARBA00022448"/>
    </source>
</evidence>
<dbReference type="NCBIfam" id="NF037982">
    <property type="entry name" value="Nramp_1"/>
    <property type="match status" value="1"/>
</dbReference>
<dbReference type="GO" id="GO:0005886">
    <property type="term" value="C:plasma membrane"/>
    <property type="evidence" value="ECO:0007669"/>
    <property type="project" value="TreeGrafter"/>
</dbReference>
<dbReference type="AlphaFoldDB" id="A0A2A2H1D1"/>
<feature type="transmembrane region" description="Helical" evidence="6">
    <location>
        <begin position="286"/>
        <end position="312"/>
    </location>
</feature>
<dbReference type="Pfam" id="PF01566">
    <property type="entry name" value="Nramp"/>
    <property type="match status" value="1"/>
</dbReference>
<dbReference type="InterPro" id="IPR001046">
    <property type="entry name" value="NRAMP_fam"/>
</dbReference>
<gene>
    <name evidence="7" type="ORF">ASJ80_07575</name>
</gene>
<keyword evidence="4 6" id="KW-1133">Transmembrane helix</keyword>
<feature type="transmembrane region" description="Helical" evidence="6">
    <location>
        <begin position="12"/>
        <end position="30"/>
    </location>
</feature>
<comment type="caution">
    <text evidence="7">The sequence shown here is derived from an EMBL/GenBank/DDBJ whole genome shotgun (WGS) entry which is preliminary data.</text>
</comment>
<proteinExistence type="predicted"/>
<organism evidence="7 8">
    <name type="scientific">Methanobacterium bryantii</name>
    <dbReference type="NCBI Taxonomy" id="2161"/>
    <lineage>
        <taxon>Archaea</taxon>
        <taxon>Methanobacteriati</taxon>
        <taxon>Methanobacteriota</taxon>
        <taxon>Methanomada group</taxon>
        <taxon>Methanobacteria</taxon>
        <taxon>Methanobacteriales</taxon>
        <taxon>Methanobacteriaceae</taxon>
        <taxon>Methanobacterium</taxon>
    </lineage>
</organism>
<evidence type="ECO:0000313" key="7">
    <source>
        <dbReference type="EMBL" id="PAV03120.1"/>
    </source>
</evidence>
<sequence>MDIRIFTRVFKHPIILSLIVFLSVMGPGIITANVDNDAGGITTYSLAGSQFGYDLVWLFIPMIIALAIIQEMGVRMGVVSGKGLADLIREKVGLKLTFVMMIALLAANMGNILAEFSGIAVSSGIFGVPKFVALPVAALFVWLLVVKGTYKSVEKVFLLASLVYLSYIVAGYLSQPDWALAAHNIVFPQIVPNTAYITMVIGLVGTTIAPWMMFYIQSSVVEKGITLKNLKYSKLDAVFGAIVVNIVAFFIVIACAATINANGIQVNDVVDVSTALVPLAGQYASLLFAFGFLNASLFAASILPLSTAYYVCESLGFEAGVSKSFREAPVFHGLYLGLIILAVIVIMLPNVPLLSILYLSQVANGILLPFLLILMLLIINDKHIMGEHVNSRLFNYIAWATVVIVMGLSISLVVTSFFPT</sequence>
<keyword evidence="3 6" id="KW-0812">Transmembrane</keyword>
<feature type="transmembrane region" description="Helical" evidence="6">
    <location>
        <begin position="237"/>
        <end position="259"/>
    </location>
</feature>
<feature type="transmembrane region" description="Helical" evidence="6">
    <location>
        <begin position="333"/>
        <end position="356"/>
    </location>
</feature>
<dbReference type="RefSeq" id="WP_069583820.1">
    <property type="nucleotide sequence ID" value="NZ_LMVM01000040.1"/>
</dbReference>
<dbReference type="PANTHER" id="PTHR11706:SF33">
    <property type="entry name" value="NATURAL RESISTANCE-ASSOCIATED MACROPHAGE PROTEIN 2"/>
    <property type="match status" value="1"/>
</dbReference>